<keyword evidence="1" id="KW-1133">Transmembrane helix</keyword>
<dbReference type="AlphaFoldDB" id="A0A0E9X3R9"/>
<feature type="transmembrane region" description="Helical" evidence="1">
    <location>
        <begin position="38"/>
        <end position="58"/>
    </location>
</feature>
<keyword evidence="1" id="KW-0812">Transmembrane</keyword>
<protein>
    <submittedName>
        <fullName evidence="2">Uncharacterized protein</fullName>
    </submittedName>
</protein>
<reference evidence="2" key="2">
    <citation type="journal article" date="2015" name="Fish Shellfish Immunol.">
        <title>Early steps in the European eel (Anguilla anguilla)-Vibrio vulnificus interaction in the gills: Role of the RtxA13 toxin.</title>
        <authorList>
            <person name="Callol A."/>
            <person name="Pajuelo D."/>
            <person name="Ebbesson L."/>
            <person name="Teles M."/>
            <person name="MacKenzie S."/>
            <person name="Amaro C."/>
        </authorList>
    </citation>
    <scope>NUCLEOTIDE SEQUENCE</scope>
</reference>
<evidence type="ECO:0000313" key="2">
    <source>
        <dbReference type="EMBL" id="JAH96323.1"/>
    </source>
</evidence>
<reference evidence="2" key="1">
    <citation type="submission" date="2014-11" db="EMBL/GenBank/DDBJ databases">
        <authorList>
            <person name="Amaro Gonzalez C."/>
        </authorList>
    </citation>
    <scope>NUCLEOTIDE SEQUENCE</scope>
</reference>
<organism evidence="2">
    <name type="scientific">Anguilla anguilla</name>
    <name type="common">European freshwater eel</name>
    <name type="synonym">Muraena anguilla</name>
    <dbReference type="NCBI Taxonomy" id="7936"/>
    <lineage>
        <taxon>Eukaryota</taxon>
        <taxon>Metazoa</taxon>
        <taxon>Chordata</taxon>
        <taxon>Craniata</taxon>
        <taxon>Vertebrata</taxon>
        <taxon>Euteleostomi</taxon>
        <taxon>Actinopterygii</taxon>
        <taxon>Neopterygii</taxon>
        <taxon>Teleostei</taxon>
        <taxon>Anguilliformes</taxon>
        <taxon>Anguillidae</taxon>
        <taxon>Anguilla</taxon>
    </lineage>
</organism>
<feature type="transmembrane region" description="Helical" evidence="1">
    <location>
        <begin position="6"/>
        <end position="26"/>
    </location>
</feature>
<evidence type="ECO:0000256" key="1">
    <source>
        <dbReference type="SAM" id="Phobius"/>
    </source>
</evidence>
<dbReference type="EMBL" id="GBXM01012254">
    <property type="protein sequence ID" value="JAH96323.1"/>
    <property type="molecule type" value="Transcribed_RNA"/>
</dbReference>
<keyword evidence="1" id="KW-0472">Membrane</keyword>
<name>A0A0E9X3R9_ANGAN</name>
<accession>A0A0E9X3R9</accession>
<sequence>MMLFGFLIFLFRLLFCCWCLFFSLLFKFGFAVLGRDFFFLLLLLWFSLFHLLRLLGLLPVPSLAWALFGWNWVCLPTSEISVWAHLLQCYCWLCFF</sequence>
<proteinExistence type="predicted"/>